<comment type="catalytic activity">
    <reaction evidence="2">
        <text>2 GTP = 3',3'-c-di-GMP + 2 diphosphate</text>
        <dbReference type="Rhea" id="RHEA:24898"/>
        <dbReference type="ChEBI" id="CHEBI:33019"/>
        <dbReference type="ChEBI" id="CHEBI:37565"/>
        <dbReference type="ChEBI" id="CHEBI:58805"/>
        <dbReference type="EC" id="2.7.7.65"/>
    </reaction>
</comment>
<evidence type="ECO:0000259" key="3">
    <source>
        <dbReference type="PROSITE" id="PS50885"/>
    </source>
</evidence>
<dbReference type="Pfam" id="PF00990">
    <property type="entry name" value="GGDEF"/>
    <property type="match status" value="1"/>
</dbReference>
<dbReference type="GO" id="GO:1902201">
    <property type="term" value="P:negative regulation of bacterial-type flagellum-dependent cell motility"/>
    <property type="evidence" value="ECO:0007669"/>
    <property type="project" value="TreeGrafter"/>
</dbReference>
<dbReference type="EC" id="2.7.7.65" evidence="1"/>
<dbReference type="Gene3D" id="3.30.70.270">
    <property type="match status" value="1"/>
</dbReference>
<name>A0A5D0MNE0_FLESI</name>
<feature type="non-terminal residue" evidence="5">
    <location>
        <position position="254"/>
    </location>
</feature>
<dbReference type="RefSeq" id="WP_303701507.1">
    <property type="nucleotide sequence ID" value="NZ_VSIV01000224.1"/>
</dbReference>
<dbReference type="FunFam" id="3.30.70.270:FF:000001">
    <property type="entry name" value="Diguanylate cyclase domain protein"/>
    <property type="match status" value="1"/>
</dbReference>
<dbReference type="PANTHER" id="PTHR45138">
    <property type="entry name" value="REGULATORY COMPONENTS OF SENSORY TRANSDUCTION SYSTEM"/>
    <property type="match status" value="1"/>
</dbReference>
<evidence type="ECO:0000259" key="4">
    <source>
        <dbReference type="PROSITE" id="PS50887"/>
    </source>
</evidence>
<accession>A0A5D0MNE0</accession>
<dbReference type="InterPro" id="IPR029787">
    <property type="entry name" value="Nucleotide_cyclase"/>
</dbReference>
<dbReference type="SUPFAM" id="SSF55073">
    <property type="entry name" value="Nucleotide cyclase"/>
    <property type="match status" value="1"/>
</dbReference>
<gene>
    <name evidence="5" type="ORF">FXF49_08665</name>
</gene>
<evidence type="ECO:0000313" key="6">
    <source>
        <dbReference type="Proteomes" id="UP000323337"/>
    </source>
</evidence>
<reference evidence="5 6" key="1">
    <citation type="submission" date="2019-08" db="EMBL/GenBank/DDBJ databases">
        <title>Genomic characterization of a novel candidate phylum (ARYD3) from a high temperature, high salinity tertiary oil reservoir in north central Oklahoma, USA.</title>
        <authorList>
            <person name="Youssef N.H."/>
            <person name="Yadav A."/>
            <person name="Elshahed M.S."/>
        </authorList>
    </citation>
    <scope>NUCLEOTIDE SEQUENCE [LARGE SCALE GENOMIC DNA]</scope>
    <source>
        <strain evidence="5">ARYD1</strain>
    </source>
</reference>
<evidence type="ECO:0000313" key="5">
    <source>
        <dbReference type="EMBL" id="TYB32991.1"/>
    </source>
</evidence>
<feature type="domain" description="GGDEF" evidence="4">
    <location>
        <begin position="157"/>
        <end position="254"/>
    </location>
</feature>
<organism evidence="5 6">
    <name type="scientific">Flexistipes sinusarabici</name>
    <dbReference type="NCBI Taxonomy" id="2352"/>
    <lineage>
        <taxon>Bacteria</taxon>
        <taxon>Pseudomonadati</taxon>
        <taxon>Deferribacterota</taxon>
        <taxon>Deferribacteres</taxon>
        <taxon>Deferribacterales</taxon>
        <taxon>Flexistipitaceae</taxon>
        <taxon>Flexistipes</taxon>
    </lineage>
</organism>
<sequence>MCLTKGRLPTILSIRKASTAERKNQFCEDLAALLNQIKEAYECTKKLSEGNLDINCSKTNFFAMPAKKLQSNLNHLTWQAQQISDGDYNHKVSFLGDFSEAFNKMTESLKEKDALEKRLIEVLEEKATTDSLTKIANRSKFNEILTHEMERADRYQNELSLIMLDIDHFKKINDTYGHIRGDETLKRLAEIVENNIRKSDFFARWGGEEFILLVPHTSLDNAAMLAEKLRKLIKTAKQAVDCQVTCSFGVTHFK</sequence>
<dbReference type="InterPro" id="IPR050469">
    <property type="entry name" value="Diguanylate_Cyclase"/>
</dbReference>
<dbReference type="AlphaFoldDB" id="A0A5D0MNE0"/>
<dbReference type="InterPro" id="IPR003660">
    <property type="entry name" value="HAMP_dom"/>
</dbReference>
<evidence type="ECO:0000256" key="2">
    <source>
        <dbReference type="ARBA" id="ARBA00034247"/>
    </source>
</evidence>
<dbReference type="InterPro" id="IPR043128">
    <property type="entry name" value="Rev_trsase/Diguanyl_cyclase"/>
</dbReference>
<dbReference type="GO" id="GO:0052621">
    <property type="term" value="F:diguanylate cyclase activity"/>
    <property type="evidence" value="ECO:0007669"/>
    <property type="project" value="UniProtKB-EC"/>
</dbReference>
<dbReference type="CDD" id="cd06225">
    <property type="entry name" value="HAMP"/>
    <property type="match status" value="1"/>
</dbReference>
<dbReference type="SMART" id="SM00267">
    <property type="entry name" value="GGDEF"/>
    <property type="match status" value="1"/>
</dbReference>
<dbReference type="EMBL" id="VSIV01000224">
    <property type="protein sequence ID" value="TYB32991.1"/>
    <property type="molecule type" value="Genomic_DNA"/>
</dbReference>
<dbReference type="InterPro" id="IPR000160">
    <property type="entry name" value="GGDEF_dom"/>
</dbReference>
<dbReference type="Proteomes" id="UP000323337">
    <property type="component" value="Unassembled WGS sequence"/>
</dbReference>
<protein>
    <recommendedName>
        <fullName evidence="1">diguanylate cyclase</fullName>
        <ecNumber evidence="1">2.7.7.65</ecNumber>
    </recommendedName>
</protein>
<comment type="caution">
    <text evidence="5">The sequence shown here is derived from an EMBL/GenBank/DDBJ whole genome shotgun (WGS) entry which is preliminary data.</text>
</comment>
<feature type="domain" description="HAMP" evidence="3">
    <location>
        <begin position="67"/>
        <end position="114"/>
    </location>
</feature>
<dbReference type="CDD" id="cd01949">
    <property type="entry name" value="GGDEF"/>
    <property type="match status" value="1"/>
</dbReference>
<dbReference type="GO" id="GO:0007165">
    <property type="term" value="P:signal transduction"/>
    <property type="evidence" value="ECO:0007669"/>
    <property type="project" value="InterPro"/>
</dbReference>
<proteinExistence type="predicted"/>
<dbReference type="PROSITE" id="PS50887">
    <property type="entry name" value="GGDEF"/>
    <property type="match status" value="1"/>
</dbReference>
<dbReference type="PANTHER" id="PTHR45138:SF9">
    <property type="entry name" value="DIGUANYLATE CYCLASE DGCM-RELATED"/>
    <property type="match status" value="1"/>
</dbReference>
<evidence type="ECO:0000256" key="1">
    <source>
        <dbReference type="ARBA" id="ARBA00012528"/>
    </source>
</evidence>
<dbReference type="GO" id="GO:0005886">
    <property type="term" value="C:plasma membrane"/>
    <property type="evidence" value="ECO:0007669"/>
    <property type="project" value="TreeGrafter"/>
</dbReference>
<dbReference type="PROSITE" id="PS50885">
    <property type="entry name" value="HAMP"/>
    <property type="match status" value="1"/>
</dbReference>
<dbReference type="GO" id="GO:0043709">
    <property type="term" value="P:cell adhesion involved in single-species biofilm formation"/>
    <property type="evidence" value="ECO:0007669"/>
    <property type="project" value="TreeGrafter"/>
</dbReference>
<dbReference type="NCBIfam" id="TIGR00254">
    <property type="entry name" value="GGDEF"/>
    <property type="match status" value="1"/>
</dbReference>